<dbReference type="GO" id="GO:0006508">
    <property type="term" value="P:proteolysis"/>
    <property type="evidence" value="ECO:0007669"/>
    <property type="project" value="InterPro"/>
</dbReference>
<name>A0AAW4R2Q5_BACCE</name>
<dbReference type="GO" id="GO:0008270">
    <property type="term" value="F:zinc ion binding"/>
    <property type="evidence" value="ECO:0007669"/>
    <property type="project" value="InterPro"/>
</dbReference>
<accession>A0AAW4R2Q5</accession>
<evidence type="ECO:0000313" key="3">
    <source>
        <dbReference type="Proteomes" id="UP001197806"/>
    </source>
</evidence>
<sequence>MVQIYEYPELNTKTYDQVVALGASGAKYDGTEQRDGEPQIFNFFAKDIYPDISPINASMIISGFKATDNIIIIPERYNLNDPYEQIDSLDGPGITFPRDNTYLTNNIDRKKFIQLNIDQIVNLHNLDKSGINLISDIDRCTPLLTATGKDANGFLVVTQEDKNSHEWRTTVPLSNGNKLRVNVLISGPGQQRNAMAAMTNLIASLQPWTKMADIYSGVGNKVDVINDPLVAIATQRNPILDSTLALGHELIHAYHYLYGCAYENKHKQDIQFNRHNGKESFEEITTTGGDDFIRLIRGTATCPST</sequence>
<dbReference type="Pfam" id="PF01742">
    <property type="entry name" value="Peptidase_M27"/>
    <property type="match status" value="1"/>
</dbReference>
<dbReference type="AlphaFoldDB" id="A0AAW4R2Q5"/>
<dbReference type="InterPro" id="IPR000395">
    <property type="entry name" value="Bot/tetX_LC"/>
</dbReference>
<dbReference type="EMBL" id="JACLPZ010000079">
    <property type="protein sequence ID" value="MBY0040957.1"/>
    <property type="molecule type" value="Genomic_DNA"/>
</dbReference>
<organism evidence="2 3">
    <name type="scientific">Bacillus cereus</name>
    <dbReference type="NCBI Taxonomy" id="1396"/>
    <lineage>
        <taxon>Bacteria</taxon>
        <taxon>Bacillati</taxon>
        <taxon>Bacillota</taxon>
        <taxon>Bacilli</taxon>
        <taxon>Bacillales</taxon>
        <taxon>Bacillaceae</taxon>
        <taxon>Bacillus</taxon>
        <taxon>Bacillus cereus group</taxon>
    </lineage>
</organism>
<evidence type="ECO:0000313" key="2">
    <source>
        <dbReference type="EMBL" id="MBY0040957.1"/>
    </source>
</evidence>
<gene>
    <name evidence="2" type="ORF">H7U08_31290</name>
</gene>
<evidence type="ECO:0000259" key="1">
    <source>
        <dbReference type="Pfam" id="PF01742"/>
    </source>
</evidence>
<dbReference type="Gene3D" id="3.90.1240.10">
    <property type="entry name" value="Metalloproteases ('zincins'), catalytic domain like"/>
    <property type="match status" value="1"/>
</dbReference>
<dbReference type="SUPFAM" id="SSF55486">
    <property type="entry name" value="Metalloproteases ('zincins'), catalytic domain"/>
    <property type="match status" value="1"/>
</dbReference>
<dbReference type="RefSeq" id="WP_221826774.1">
    <property type="nucleotide sequence ID" value="NZ_JACLPZ010000079.1"/>
</dbReference>
<protein>
    <recommendedName>
        <fullName evidence="1">Botulinum/Tetanus toxin catalytic chain domain-containing protein</fullName>
    </recommendedName>
</protein>
<proteinExistence type="predicted"/>
<reference evidence="2" key="1">
    <citation type="submission" date="2020-08" db="EMBL/GenBank/DDBJ databases">
        <title>Fungal Genomes of the International Space Station.</title>
        <authorList>
            <person name="Seuylemezian A."/>
            <person name="Singh N.K."/>
            <person name="Wood J."/>
            <person name="Venkateswaran K."/>
        </authorList>
    </citation>
    <scope>NUCLEOTIDE SEQUENCE</scope>
    <source>
        <strain evidence="2">I2-B2</strain>
    </source>
</reference>
<dbReference type="Proteomes" id="UP001197806">
    <property type="component" value="Unassembled WGS sequence"/>
</dbReference>
<feature type="domain" description="Botulinum/Tetanus toxin catalytic chain" evidence="1">
    <location>
        <begin position="61"/>
        <end position="291"/>
    </location>
</feature>
<dbReference type="GO" id="GO:0004222">
    <property type="term" value="F:metalloendopeptidase activity"/>
    <property type="evidence" value="ECO:0007669"/>
    <property type="project" value="InterPro"/>
</dbReference>
<comment type="caution">
    <text evidence="2">The sequence shown here is derived from an EMBL/GenBank/DDBJ whole genome shotgun (WGS) entry which is preliminary data.</text>
</comment>